<reference evidence="2" key="1">
    <citation type="submission" date="2022-08" db="EMBL/GenBank/DDBJ databases">
        <title>Catabolic pathway analysis in culturable SAR92 clade bacteria reveals their overlooked roles in DMSP degradation in coastal seas.</title>
        <authorList>
            <person name="He X."/>
            <person name="Zhang X."/>
            <person name="Zhang Y."/>
        </authorList>
    </citation>
    <scope>NUCLEOTIDE SEQUENCE</scope>
    <source>
        <strain evidence="2">H455</strain>
    </source>
</reference>
<proteinExistence type="predicted"/>
<evidence type="ECO:0000259" key="1">
    <source>
        <dbReference type="Pfam" id="PF01636"/>
    </source>
</evidence>
<dbReference type="Pfam" id="PF01636">
    <property type="entry name" value="APH"/>
    <property type="match status" value="1"/>
</dbReference>
<organism evidence="2 3">
    <name type="scientific">SAR92 clade bacterium H455</name>
    <dbReference type="NCBI Taxonomy" id="2974818"/>
    <lineage>
        <taxon>Bacteria</taxon>
        <taxon>Pseudomonadati</taxon>
        <taxon>Pseudomonadota</taxon>
        <taxon>Gammaproteobacteria</taxon>
        <taxon>Cellvibrionales</taxon>
        <taxon>Porticoccaceae</taxon>
        <taxon>SAR92 clade</taxon>
    </lineage>
</organism>
<dbReference type="Proteomes" id="UP001059934">
    <property type="component" value="Chromosome"/>
</dbReference>
<dbReference type="EMBL" id="CP103416">
    <property type="protein sequence ID" value="UVW34421.1"/>
    <property type="molecule type" value="Genomic_DNA"/>
</dbReference>
<dbReference type="InterPro" id="IPR002575">
    <property type="entry name" value="Aminoglycoside_PTrfase"/>
</dbReference>
<sequence>MQLLQQTLANWRQWDTGSGELTAQPTLVRELIGGRTNRSFLVAQDNFKTVVRINALNGASLGIDRKREGLILELLQPTGAVPKVLFRTDEVLVSVFHEGRQWREEDSRSTQQMAALNQLLQRIQNVKITQLQRRNYVQYCQAYIDQLGSAFAIEGLQQTILTAAAAIDAADWPAVICHHDLVPENILVTADGLIVLDWEYAALGHPALDALRFHKTNLPSSCVDIGMRPGRLNESLRQLAILLRGMDDLWSLVQNELSEEAYEQST</sequence>
<keyword evidence="3" id="KW-1185">Reference proteome</keyword>
<protein>
    <submittedName>
        <fullName evidence="2">Phosphotransferase</fullName>
    </submittedName>
</protein>
<accession>A0ABY5TPM8</accession>
<feature type="domain" description="Aminoglycoside phosphotransferase" evidence="1">
    <location>
        <begin position="29"/>
        <end position="213"/>
    </location>
</feature>
<gene>
    <name evidence="2" type="ORF">NYF23_10400</name>
</gene>
<name>A0ABY5TPM8_9GAMM</name>
<dbReference type="Gene3D" id="3.30.200.20">
    <property type="entry name" value="Phosphorylase Kinase, domain 1"/>
    <property type="match status" value="1"/>
</dbReference>
<dbReference type="PANTHER" id="PTHR22603:SF66">
    <property type="entry name" value="ETHANOLAMINE KINASE"/>
    <property type="match status" value="1"/>
</dbReference>
<dbReference type="InterPro" id="IPR011009">
    <property type="entry name" value="Kinase-like_dom_sf"/>
</dbReference>
<evidence type="ECO:0000313" key="2">
    <source>
        <dbReference type="EMBL" id="UVW34421.1"/>
    </source>
</evidence>
<evidence type="ECO:0000313" key="3">
    <source>
        <dbReference type="Proteomes" id="UP001059934"/>
    </source>
</evidence>
<dbReference type="SUPFAM" id="SSF56112">
    <property type="entry name" value="Protein kinase-like (PK-like)"/>
    <property type="match status" value="1"/>
</dbReference>
<dbReference type="Gene3D" id="3.90.1200.10">
    <property type="match status" value="1"/>
</dbReference>
<dbReference type="PANTHER" id="PTHR22603">
    <property type="entry name" value="CHOLINE/ETHANOALAMINE KINASE"/>
    <property type="match status" value="1"/>
</dbReference>